<keyword evidence="2 4" id="KW-0863">Zinc-finger</keyword>
<evidence type="ECO:0000313" key="8">
    <source>
        <dbReference type="Proteomes" id="UP001360560"/>
    </source>
</evidence>
<dbReference type="Proteomes" id="UP001360560">
    <property type="component" value="Unassembled WGS sequence"/>
</dbReference>
<dbReference type="SUPFAM" id="SSF57850">
    <property type="entry name" value="RING/U-box"/>
    <property type="match status" value="1"/>
</dbReference>
<keyword evidence="1" id="KW-0479">Metal-binding</keyword>
<dbReference type="Pfam" id="PF13639">
    <property type="entry name" value="zf-RING_2"/>
    <property type="match status" value="1"/>
</dbReference>
<dbReference type="InterPro" id="IPR001841">
    <property type="entry name" value="Znf_RING"/>
</dbReference>
<organism evidence="7 8">
    <name type="scientific">Saccharomycopsis crataegensis</name>
    <dbReference type="NCBI Taxonomy" id="43959"/>
    <lineage>
        <taxon>Eukaryota</taxon>
        <taxon>Fungi</taxon>
        <taxon>Dikarya</taxon>
        <taxon>Ascomycota</taxon>
        <taxon>Saccharomycotina</taxon>
        <taxon>Saccharomycetes</taxon>
        <taxon>Saccharomycopsidaceae</taxon>
        <taxon>Saccharomycopsis</taxon>
    </lineage>
</organism>
<dbReference type="Gene3D" id="3.30.40.10">
    <property type="entry name" value="Zinc/RING finger domain, C3HC4 (zinc finger)"/>
    <property type="match status" value="1"/>
</dbReference>
<protein>
    <recommendedName>
        <fullName evidence="6">RING-type domain-containing protein</fullName>
    </recommendedName>
</protein>
<evidence type="ECO:0000256" key="2">
    <source>
        <dbReference type="ARBA" id="ARBA00022771"/>
    </source>
</evidence>
<dbReference type="PANTHER" id="PTHR45931:SF3">
    <property type="entry name" value="RING ZINC FINGER-CONTAINING PROTEIN"/>
    <property type="match status" value="1"/>
</dbReference>
<evidence type="ECO:0000256" key="3">
    <source>
        <dbReference type="ARBA" id="ARBA00022833"/>
    </source>
</evidence>
<name>A0AAV5QR11_9ASCO</name>
<feature type="compositionally biased region" description="Polar residues" evidence="5">
    <location>
        <begin position="9"/>
        <end position="18"/>
    </location>
</feature>
<dbReference type="GO" id="GO:0006511">
    <property type="term" value="P:ubiquitin-dependent protein catabolic process"/>
    <property type="evidence" value="ECO:0007669"/>
    <property type="project" value="TreeGrafter"/>
</dbReference>
<comment type="caution">
    <text evidence="7">The sequence shown here is derived from an EMBL/GenBank/DDBJ whole genome shotgun (WGS) entry which is preliminary data.</text>
</comment>
<dbReference type="GeneID" id="90075154"/>
<dbReference type="GO" id="GO:0005634">
    <property type="term" value="C:nucleus"/>
    <property type="evidence" value="ECO:0007669"/>
    <property type="project" value="TreeGrafter"/>
</dbReference>
<feature type="domain" description="RING-type" evidence="6">
    <location>
        <begin position="115"/>
        <end position="159"/>
    </location>
</feature>
<dbReference type="PANTHER" id="PTHR45931">
    <property type="entry name" value="SI:CH211-59O9.10"/>
    <property type="match status" value="1"/>
</dbReference>
<sequence length="183" mass="20626">MSTYENDHNINVSSSESRNQGDGNQQNLNQIMGNFFQQSAISGNDHEGDGASEINTFRDRLRSLAEENGGLPTEMLSTLDSMLNDPSKKHSGVTDEFFDSLDRVTKKQLKQEDTCAICTSTFLDDDYPLVVKLNRCHHKFDLDCIKPWLTVNSTCPLCRADVLAKKTIEVESDDEEEFDDMYG</sequence>
<dbReference type="GO" id="GO:0008270">
    <property type="term" value="F:zinc ion binding"/>
    <property type="evidence" value="ECO:0007669"/>
    <property type="project" value="UniProtKB-KW"/>
</dbReference>
<reference evidence="7 8" key="1">
    <citation type="journal article" date="2023" name="Elife">
        <title>Identification of key yeast species and microbe-microbe interactions impacting larval growth of Drosophila in the wild.</title>
        <authorList>
            <person name="Mure A."/>
            <person name="Sugiura Y."/>
            <person name="Maeda R."/>
            <person name="Honda K."/>
            <person name="Sakurai N."/>
            <person name="Takahashi Y."/>
            <person name="Watada M."/>
            <person name="Katoh T."/>
            <person name="Gotoh A."/>
            <person name="Gotoh Y."/>
            <person name="Taniguchi I."/>
            <person name="Nakamura K."/>
            <person name="Hayashi T."/>
            <person name="Katayama T."/>
            <person name="Uemura T."/>
            <person name="Hattori Y."/>
        </authorList>
    </citation>
    <scope>NUCLEOTIDE SEQUENCE [LARGE SCALE GENOMIC DNA]</scope>
    <source>
        <strain evidence="7 8">SC-9</strain>
    </source>
</reference>
<evidence type="ECO:0000313" key="7">
    <source>
        <dbReference type="EMBL" id="GMM37179.1"/>
    </source>
</evidence>
<dbReference type="RefSeq" id="XP_064854175.1">
    <property type="nucleotide sequence ID" value="XM_064998103.1"/>
</dbReference>
<gene>
    <name evidence="7" type="ORF">DASC09_045040</name>
</gene>
<keyword evidence="8" id="KW-1185">Reference proteome</keyword>
<proteinExistence type="predicted"/>
<accession>A0AAV5QR11</accession>
<evidence type="ECO:0000256" key="1">
    <source>
        <dbReference type="ARBA" id="ARBA00022723"/>
    </source>
</evidence>
<keyword evidence="3" id="KW-0862">Zinc</keyword>
<dbReference type="PROSITE" id="PS50089">
    <property type="entry name" value="ZF_RING_2"/>
    <property type="match status" value="1"/>
</dbReference>
<dbReference type="GO" id="GO:0061630">
    <property type="term" value="F:ubiquitin protein ligase activity"/>
    <property type="evidence" value="ECO:0007669"/>
    <property type="project" value="TreeGrafter"/>
</dbReference>
<dbReference type="SMART" id="SM00184">
    <property type="entry name" value="RING"/>
    <property type="match status" value="1"/>
</dbReference>
<dbReference type="InterPro" id="IPR051834">
    <property type="entry name" value="RING_finger_E3_ligase"/>
</dbReference>
<dbReference type="InterPro" id="IPR013083">
    <property type="entry name" value="Znf_RING/FYVE/PHD"/>
</dbReference>
<dbReference type="EMBL" id="BTFZ01000011">
    <property type="protein sequence ID" value="GMM37179.1"/>
    <property type="molecule type" value="Genomic_DNA"/>
</dbReference>
<feature type="region of interest" description="Disordered" evidence="5">
    <location>
        <begin position="1"/>
        <end position="27"/>
    </location>
</feature>
<evidence type="ECO:0000259" key="6">
    <source>
        <dbReference type="PROSITE" id="PS50089"/>
    </source>
</evidence>
<evidence type="ECO:0000256" key="5">
    <source>
        <dbReference type="SAM" id="MobiDB-lite"/>
    </source>
</evidence>
<evidence type="ECO:0000256" key="4">
    <source>
        <dbReference type="PROSITE-ProRule" id="PRU00175"/>
    </source>
</evidence>
<dbReference type="AlphaFoldDB" id="A0AAV5QR11"/>